<dbReference type="EMBL" id="BAAAGS010000076">
    <property type="protein sequence ID" value="GAA0558030.1"/>
    <property type="molecule type" value="Genomic_DNA"/>
</dbReference>
<organism evidence="2 3">
    <name type="scientific">Saccharopolyspora erythraea</name>
    <name type="common">Streptomyces erythraeus</name>
    <dbReference type="NCBI Taxonomy" id="1836"/>
    <lineage>
        <taxon>Bacteria</taxon>
        <taxon>Bacillati</taxon>
        <taxon>Actinomycetota</taxon>
        <taxon>Actinomycetes</taxon>
        <taxon>Pseudonocardiales</taxon>
        <taxon>Pseudonocardiaceae</taxon>
        <taxon>Saccharopolyspora</taxon>
    </lineage>
</organism>
<reference evidence="2 3" key="1">
    <citation type="journal article" date="2019" name="Int. J. Syst. Evol. Microbiol.">
        <title>The Global Catalogue of Microorganisms (GCM) 10K type strain sequencing project: providing services to taxonomists for standard genome sequencing and annotation.</title>
        <authorList>
            <consortium name="The Broad Institute Genomics Platform"/>
            <consortium name="The Broad Institute Genome Sequencing Center for Infectious Disease"/>
            <person name="Wu L."/>
            <person name="Ma J."/>
        </authorList>
    </citation>
    <scope>NUCLEOTIDE SEQUENCE [LARGE SCALE GENOMIC DNA]</scope>
    <source>
        <strain evidence="2 3">JCM 10303</strain>
    </source>
</reference>
<keyword evidence="3" id="KW-1185">Reference proteome</keyword>
<sequence length="97" mass="10519">MGRRLTDSASATIPVSSLAHNPRNPRDAYDDIDELTLSIKEYGILQLDAAARAAAEAPWIQPMLWPVPARCRRARAGAGNSLPRRRPREGLSVGSGN</sequence>
<feature type="region of interest" description="Disordered" evidence="1">
    <location>
        <begin position="1"/>
        <end position="27"/>
    </location>
</feature>
<evidence type="ECO:0000313" key="3">
    <source>
        <dbReference type="Proteomes" id="UP001500729"/>
    </source>
</evidence>
<evidence type="ECO:0000313" key="2">
    <source>
        <dbReference type="EMBL" id="GAA0558030.1"/>
    </source>
</evidence>
<evidence type="ECO:0000256" key="1">
    <source>
        <dbReference type="SAM" id="MobiDB-lite"/>
    </source>
</evidence>
<protein>
    <submittedName>
        <fullName evidence="2">Uncharacterized protein</fullName>
    </submittedName>
</protein>
<feature type="compositionally biased region" description="Polar residues" evidence="1">
    <location>
        <begin position="7"/>
        <end position="19"/>
    </location>
</feature>
<comment type="caution">
    <text evidence="2">The sequence shown here is derived from an EMBL/GenBank/DDBJ whole genome shotgun (WGS) entry which is preliminary data.</text>
</comment>
<accession>A0ABN1E4I0</accession>
<proteinExistence type="predicted"/>
<dbReference type="Proteomes" id="UP001500729">
    <property type="component" value="Unassembled WGS sequence"/>
</dbReference>
<name>A0ABN1E4I0_SACER</name>
<feature type="region of interest" description="Disordered" evidence="1">
    <location>
        <begin position="75"/>
        <end position="97"/>
    </location>
</feature>
<gene>
    <name evidence="2" type="ORF">GCM10009533_64430</name>
</gene>